<sequence>MLFYSADEYGFYDKYGDQFYDQKLNILRQQTSNETIIPWASDFTPALCYYQPKKFAEIGVDFEEISSWEEYIQVAKALKEKTGSFGIALPESGDQELFINMLAQQNQSLLDEEGNIRLNTKEAKHAAKLIKEMIDSDIVHFYGAQDAEKAFQESAMFVAGGWYATNMSLNFPDASDKWRMAPLIPFSKENPGKGAVSGGSSFYVPKDAKNPQVAQQFLTFMLTDEECLANALELGVATSNSLAYQTEAAEKKFDY</sequence>
<dbReference type="PANTHER" id="PTHR43649">
    <property type="entry name" value="ARABINOSE-BINDING PROTEIN-RELATED"/>
    <property type="match status" value="1"/>
</dbReference>
<dbReference type="GO" id="GO:0030313">
    <property type="term" value="C:cell envelope"/>
    <property type="evidence" value="ECO:0007669"/>
    <property type="project" value="UniProtKB-SubCell"/>
</dbReference>
<evidence type="ECO:0000256" key="3">
    <source>
        <dbReference type="ARBA" id="ARBA00022448"/>
    </source>
</evidence>
<name>A0AAV3L164_ENTFC</name>
<keyword evidence="3" id="KW-0813">Transport</keyword>
<evidence type="ECO:0000313" key="5">
    <source>
        <dbReference type="EMBL" id="ERT50073.1"/>
    </source>
</evidence>
<evidence type="ECO:0000313" key="6">
    <source>
        <dbReference type="Proteomes" id="UP000017126"/>
    </source>
</evidence>
<organism evidence="5 6">
    <name type="scientific">Enterococcus faecium 10/96A</name>
    <dbReference type="NCBI Taxonomy" id="1391465"/>
    <lineage>
        <taxon>Bacteria</taxon>
        <taxon>Bacillati</taxon>
        <taxon>Bacillota</taxon>
        <taxon>Bacilli</taxon>
        <taxon>Lactobacillales</taxon>
        <taxon>Enterococcaceae</taxon>
        <taxon>Enterococcus</taxon>
    </lineage>
</organism>
<accession>A0AAV3L164</accession>
<dbReference type="Proteomes" id="UP000017126">
    <property type="component" value="Unassembled WGS sequence"/>
</dbReference>
<dbReference type="InterPro" id="IPR050490">
    <property type="entry name" value="Bact_solute-bd_prot1"/>
</dbReference>
<dbReference type="AlphaFoldDB" id="A0AAV3L164"/>
<comment type="similarity">
    <text evidence="2">Belongs to the bacterial solute-binding protein 1 family.</text>
</comment>
<gene>
    <name evidence="5" type="ORF">O991_02103</name>
</gene>
<comment type="caution">
    <text evidence="5">The sequence shown here is derived from an EMBL/GenBank/DDBJ whole genome shotgun (WGS) entry which is preliminary data.</text>
</comment>
<dbReference type="InterPro" id="IPR006059">
    <property type="entry name" value="SBP"/>
</dbReference>
<dbReference type="SUPFAM" id="SSF53850">
    <property type="entry name" value="Periplasmic binding protein-like II"/>
    <property type="match status" value="1"/>
</dbReference>
<evidence type="ECO:0000256" key="2">
    <source>
        <dbReference type="ARBA" id="ARBA00008520"/>
    </source>
</evidence>
<evidence type="ECO:0000256" key="1">
    <source>
        <dbReference type="ARBA" id="ARBA00004196"/>
    </source>
</evidence>
<dbReference type="Gene3D" id="3.40.190.10">
    <property type="entry name" value="Periplasmic binding protein-like II"/>
    <property type="match status" value="1"/>
</dbReference>
<proteinExistence type="inferred from homology"/>
<keyword evidence="4" id="KW-0732">Signal</keyword>
<reference evidence="5 6" key="1">
    <citation type="submission" date="2013-09" db="EMBL/GenBank/DDBJ databases">
        <title>The Genome Sequence of Enterococcus faecium 10/96A.</title>
        <authorList>
            <consortium name="The Broad Institute Genome Sequencing Platform"/>
            <consortium name="The Broad Institute Genome Sequencing Center for Infectious Disease"/>
            <person name="Earl A.M."/>
            <person name="Gilmore M.S."/>
            <person name="Lebreton F."/>
            <person name="Courvalin P."/>
            <person name="Walker B."/>
            <person name="Young S.K."/>
            <person name="Zeng Q."/>
            <person name="Gargeya S."/>
            <person name="Fitzgerald M."/>
            <person name="Haas B."/>
            <person name="Abouelleil A."/>
            <person name="Alvarado L."/>
            <person name="Arachchi H.M."/>
            <person name="Berlin A.M."/>
            <person name="Chapman S.B."/>
            <person name="Dewar J."/>
            <person name="Goldberg J."/>
            <person name="Griggs A."/>
            <person name="Gujja S."/>
            <person name="Hansen M."/>
            <person name="Howarth C."/>
            <person name="Imamovic A."/>
            <person name="Larimer J."/>
            <person name="McCowan C."/>
            <person name="Murphy C."/>
            <person name="Neiman D."/>
            <person name="Pearson M."/>
            <person name="Priest M."/>
            <person name="Roberts A."/>
            <person name="Saif S."/>
            <person name="Shea T."/>
            <person name="Sisk P."/>
            <person name="Sykes S."/>
            <person name="Wortman J."/>
            <person name="Nusbaum C."/>
            <person name="Birren B."/>
        </authorList>
    </citation>
    <scope>NUCLEOTIDE SEQUENCE [LARGE SCALE GENOMIC DNA]</scope>
    <source>
        <strain evidence="5 6">10/96A</strain>
    </source>
</reference>
<evidence type="ECO:0000256" key="4">
    <source>
        <dbReference type="ARBA" id="ARBA00022729"/>
    </source>
</evidence>
<comment type="subcellular location">
    <subcellularLocation>
        <location evidence="1">Cell envelope</location>
    </subcellularLocation>
</comment>
<dbReference type="Pfam" id="PF01547">
    <property type="entry name" value="SBP_bac_1"/>
    <property type="match status" value="1"/>
</dbReference>
<dbReference type="PANTHER" id="PTHR43649:SF31">
    <property type="entry name" value="SN-GLYCEROL-3-PHOSPHATE-BINDING PERIPLASMIC PROTEIN UGPB"/>
    <property type="match status" value="1"/>
</dbReference>
<dbReference type="EMBL" id="AXOL01000058">
    <property type="protein sequence ID" value="ERT50073.1"/>
    <property type="molecule type" value="Genomic_DNA"/>
</dbReference>
<protein>
    <submittedName>
        <fullName evidence="5">ABC transporter substrate-binding protein</fullName>
    </submittedName>
</protein>